<evidence type="ECO:0000313" key="3">
    <source>
        <dbReference type="EMBL" id="TDV56420.1"/>
    </source>
</evidence>
<keyword evidence="3" id="KW-0223">Dioxygenase</keyword>
<dbReference type="Gene3D" id="3.10.180.10">
    <property type="entry name" value="2,3-Dihydroxybiphenyl 1,2-Dioxygenase, domain 1"/>
    <property type="match status" value="1"/>
</dbReference>
<dbReference type="PANTHER" id="PTHR36113">
    <property type="entry name" value="LYASE, PUTATIVE-RELATED-RELATED"/>
    <property type="match status" value="1"/>
</dbReference>
<dbReference type="InterPro" id="IPR029068">
    <property type="entry name" value="Glyas_Bleomycin-R_OHBP_Dase"/>
</dbReference>
<keyword evidence="3" id="KW-0456">Lyase</keyword>
<dbReference type="GO" id="GO:0051213">
    <property type="term" value="F:dioxygenase activity"/>
    <property type="evidence" value="ECO:0007669"/>
    <property type="project" value="UniProtKB-KW"/>
</dbReference>
<dbReference type="EMBL" id="SOCP01000002">
    <property type="protein sequence ID" value="TDV56420.1"/>
    <property type="molecule type" value="Genomic_DNA"/>
</dbReference>
<organism evidence="3 4">
    <name type="scientific">Actinophytocola oryzae</name>
    <dbReference type="NCBI Taxonomy" id="502181"/>
    <lineage>
        <taxon>Bacteria</taxon>
        <taxon>Bacillati</taxon>
        <taxon>Actinomycetota</taxon>
        <taxon>Actinomycetes</taxon>
        <taxon>Pseudonocardiales</taxon>
        <taxon>Pseudonocardiaceae</taxon>
    </lineage>
</organism>
<protein>
    <submittedName>
        <fullName evidence="3">Catechol 2,3-dioxygenase-like lactoylglutathione lyase family enzyme</fullName>
    </submittedName>
</protein>
<keyword evidence="4" id="KW-1185">Reference proteome</keyword>
<dbReference type="InterPro" id="IPR051332">
    <property type="entry name" value="Fosfomycin_Res_Enzymes"/>
</dbReference>
<proteinExistence type="predicted"/>
<dbReference type="PANTHER" id="PTHR36113:SF6">
    <property type="entry name" value="FOSFOMYCIN RESISTANCE PROTEIN FOSX"/>
    <property type="match status" value="1"/>
</dbReference>
<dbReference type="Pfam" id="PF00903">
    <property type="entry name" value="Glyoxalase"/>
    <property type="match status" value="1"/>
</dbReference>
<dbReference type="OrthoDB" id="5242400at2"/>
<evidence type="ECO:0000256" key="1">
    <source>
        <dbReference type="ARBA" id="ARBA00022723"/>
    </source>
</evidence>
<sequence>MTPPMTRPKGLNHVAYVTLNTGETKRFYTEVLGMKLVGHAQEDTVGSTGESMKFLHTFFEMDDGSCIAFFEIEGLDKDHHDTPLPRWAAHFAMSVESMEELEAAHKRLLDEGIEVRGVIDHEGTWNSIYFFDPNGVRLELTYQSRELDENDAKSARAAVDEWVKEHPKTRR</sequence>
<evidence type="ECO:0000259" key="2">
    <source>
        <dbReference type="PROSITE" id="PS51819"/>
    </source>
</evidence>
<evidence type="ECO:0000313" key="4">
    <source>
        <dbReference type="Proteomes" id="UP000294927"/>
    </source>
</evidence>
<dbReference type="Proteomes" id="UP000294927">
    <property type="component" value="Unassembled WGS sequence"/>
</dbReference>
<reference evidence="3 4" key="1">
    <citation type="submission" date="2019-03" db="EMBL/GenBank/DDBJ databases">
        <title>Genomic Encyclopedia of Archaeal and Bacterial Type Strains, Phase II (KMG-II): from individual species to whole genera.</title>
        <authorList>
            <person name="Goeker M."/>
        </authorList>
    </citation>
    <scope>NUCLEOTIDE SEQUENCE [LARGE SCALE GENOMIC DNA]</scope>
    <source>
        <strain evidence="3 4">DSM 45499</strain>
    </source>
</reference>
<dbReference type="CDD" id="cd06587">
    <property type="entry name" value="VOC"/>
    <property type="match status" value="1"/>
</dbReference>
<dbReference type="GO" id="GO:0016829">
    <property type="term" value="F:lyase activity"/>
    <property type="evidence" value="ECO:0007669"/>
    <property type="project" value="UniProtKB-KW"/>
</dbReference>
<dbReference type="GO" id="GO:0046872">
    <property type="term" value="F:metal ion binding"/>
    <property type="evidence" value="ECO:0007669"/>
    <property type="project" value="UniProtKB-KW"/>
</dbReference>
<feature type="domain" description="VOC" evidence="2">
    <location>
        <begin position="10"/>
        <end position="143"/>
    </location>
</feature>
<dbReference type="InterPro" id="IPR004360">
    <property type="entry name" value="Glyas_Fos-R_dOase_dom"/>
</dbReference>
<accession>A0A4R7W1I0</accession>
<name>A0A4R7W1I0_9PSEU</name>
<dbReference type="InterPro" id="IPR037523">
    <property type="entry name" value="VOC_core"/>
</dbReference>
<dbReference type="PROSITE" id="PS51819">
    <property type="entry name" value="VOC"/>
    <property type="match status" value="1"/>
</dbReference>
<dbReference type="AlphaFoldDB" id="A0A4R7W1I0"/>
<gene>
    <name evidence="3" type="ORF">CLV71_102487</name>
</gene>
<keyword evidence="1" id="KW-0479">Metal-binding</keyword>
<comment type="caution">
    <text evidence="3">The sequence shown here is derived from an EMBL/GenBank/DDBJ whole genome shotgun (WGS) entry which is preliminary data.</text>
</comment>
<keyword evidence="3" id="KW-0560">Oxidoreductase</keyword>
<dbReference type="SUPFAM" id="SSF54593">
    <property type="entry name" value="Glyoxalase/Bleomycin resistance protein/Dihydroxybiphenyl dioxygenase"/>
    <property type="match status" value="1"/>
</dbReference>